<dbReference type="GO" id="GO:0005741">
    <property type="term" value="C:mitochondrial outer membrane"/>
    <property type="evidence" value="ECO:0007669"/>
    <property type="project" value="UniProtKB-SubCell"/>
</dbReference>
<keyword evidence="13" id="KW-1185">Reference proteome</keyword>
<dbReference type="GO" id="GO:0030943">
    <property type="term" value="F:mitochondrion targeting sequence binding"/>
    <property type="evidence" value="ECO:0007669"/>
    <property type="project" value="TreeGrafter"/>
</dbReference>
<evidence type="ECO:0000256" key="8">
    <source>
        <dbReference type="ARBA" id="ARBA00023136"/>
    </source>
</evidence>
<feature type="repeat" description="TPR" evidence="10">
    <location>
        <begin position="510"/>
        <end position="543"/>
    </location>
</feature>
<accession>A0A0R3VV26</accession>
<feature type="repeat" description="TPR" evidence="10">
    <location>
        <begin position="55"/>
        <end position="88"/>
    </location>
</feature>
<dbReference type="WBParaSite" id="TASK_0000121401-mRNA-1">
    <property type="protein sequence ID" value="TASK_0000121401-mRNA-1"/>
    <property type="gene ID" value="TASK_0000121401"/>
</dbReference>
<dbReference type="STRING" id="60517.A0A0R3VV26"/>
<feature type="compositionally biased region" description="Basic and acidic residues" evidence="11">
    <location>
        <begin position="342"/>
        <end position="360"/>
    </location>
</feature>
<evidence type="ECO:0000256" key="11">
    <source>
        <dbReference type="SAM" id="MobiDB-lite"/>
    </source>
</evidence>
<dbReference type="PROSITE" id="PS50005">
    <property type="entry name" value="TPR"/>
    <property type="match status" value="3"/>
</dbReference>
<protein>
    <submittedName>
        <fullName evidence="14">TPR_REGION domain-containing protein</fullName>
    </submittedName>
</protein>
<keyword evidence="2" id="KW-0812">Transmembrane</keyword>
<evidence type="ECO:0000256" key="7">
    <source>
        <dbReference type="ARBA" id="ARBA00023128"/>
    </source>
</evidence>
<keyword evidence="7" id="KW-0496">Mitochondrion</keyword>
<proteinExistence type="inferred from homology"/>
<comment type="subcellular location">
    <subcellularLocation>
        <location evidence="1">Mitochondrion outer membrane</location>
        <topology evidence="1">Single-pass membrane protein</topology>
    </subcellularLocation>
</comment>
<dbReference type="AlphaFoldDB" id="A0A0R3VV26"/>
<dbReference type="InterPro" id="IPR013105">
    <property type="entry name" value="TPR_2"/>
</dbReference>
<evidence type="ECO:0000256" key="10">
    <source>
        <dbReference type="PROSITE-ProRule" id="PRU00339"/>
    </source>
</evidence>
<dbReference type="PANTHER" id="PTHR46208">
    <property type="entry name" value="MITOCHONDRIAL IMPORT RECEPTOR SUBUNIT TOM70"/>
    <property type="match status" value="1"/>
</dbReference>
<evidence type="ECO:0000256" key="3">
    <source>
        <dbReference type="ARBA" id="ARBA00022737"/>
    </source>
</evidence>
<dbReference type="Proteomes" id="UP000282613">
    <property type="component" value="Unassembled WGS sequence"/>
</dbReference>
<keyword evidence="3" id="KW-0677">Repeat</keyword>
<dbReference type="Pfam" id="PF13181">
    <property type="entry name" value="TPR_8"/>
    <property type="match status" value="1"/>
</dbReference>
<dbReference type="PANTHER" id="PTHR46208:SF1">
    <property type="entry name" value="MITOCHONDRIAL IMPORT RECEPTOR SUBUNIT TOM70"/>
    <property type="match status" value="1"/>
</dbReference>
<sequence length="758" mass="86413">MHFFRIATVCHEQCSSGYKFLEIWVLSVFFDTFTELHSPENKTSPAPEETPLEAAIGLKDRGNRLFKAGRYAKAVECYTEALEQCPPNEVRQRATFFQNRAAARENLRQLEAAVEDCNAALELSPTYVKALNRRARLYERLNDLPRSLSDVTACCLLEGFKNSVSVATTHYVMSVGGFPKRVLLPSVKHHCASLFIHTYFLLAKDPTKRDNVLCMDRVLKEIGQKLAREEPPKLPRTLPSSDFIKFYFSSWAHNPFTLEAMKIKRRSSADAERTTNGPTETVKEEGKEGEAKKEEKRKEDGEKDEAEEGKEERKEGGEKDKEKEGEEERKEDSEKDTEEEGEEKKEERKDDGEGERKEVNEQQPVEAEEVFKLPKKLASAYTHLEEAFKKLQISEYEESWNLVATAVKLFNSASNVDLRAFERSAFGDREKPESARARALLLEATFMALSGDVEEAKARFLSIGEALFAHPTIRVNALIKAGALYMTIDKDISGCMYCFQQAQTLNPLCPDVYLHRGQINLLAENLEAAEKDLCEAVRLRPDFSVAQACVPAQWLYLLYRKSDKDGKSVKIEEHLKEFQKLIEKWPDCVETHSLYAQVTPTHGIWRPVFTEILTERGEFQKSDDEFARIIELSPNSGLAYSHRGLLQLRWKQDQDAADNWFRRAVEVDPRCELAWELRGQLAMERGELEKAEKYFQRALDEARTSQDRSHLFALREGVKAQIHAAEVYGISIASLFAEIRNDFQRRIAAGGDGIPVPV</sequence>
<dbReference type="Gene3D" id="1.25.40.10">
    <property type="entry name" value="Tetratricopeptide repeat domain"/>
    <property type="match status" value="2"/>
</dbReference>
<dbReference type="SMART" id="SM00028">
    <property type="entry name" value="TPR"/>
    <property type="match status" value="6"/>
</dbReference>
<dbReference type="EMBL" id="UYRS01000269">
    <property type="protein sequence ID" value="VDK22687.1"/>
    <property type="molecule type" value="Genomic_DNA"/>
</dbReference>
<feature type="compositionally biased region" description="Basic and acidic residues" evidence="11">
    <location>
        <begin position="310"/>
        <end position="333"/>
    </location>
</feature>
<feature type="repeat" description="TPR" evidence="10">
    <location>
        <begin position="672"/>
        <end position="705"/>
    </location>
</feature>
<dbReference type="InterPro" id="IPR011990">
    <property type="entry name" value="TPR-like_helical_dom_sf"/>
</dbReference>
<reference evidence="12 13" key="2">
    <citation type="submission" date="2018-11" db="EMBL/GenBank/DDBJ databases">
        <authorList>
            <consortium name="Pathogen Informatics"/>
        </authorList>
    </citation>
    <scope>NUCLEOTIDE SEQUENCE [LARGE SCALE GENOMIC DNA]</scope>
</reference>
<comment type="similarity">
    <text evidence="9">Belongs to the Tom70 family.</text>
</comment>
<dbReference type="InterPro" id="IPR019734">
    <property type="entry name" value="TPR_rpt"/>
</dbReference>
<reference evidence="14" key="1">
    <citation type="submission" date="2017-02" db="UniProtKB">
        <authorList>
            <consortium name="WormBaseParasite"/>
        </authorList>
    </citation>
    <scope>IDENTIFICATION</scope>
</reference>
<evidence type="ECO:0000256" key="1">
    <source>
        <dbReference type="ARBA" id="ARBA00004572"/>
    </source>
</evidence>
<feature type="region of interest" description="Disordered" evidence="11">
    <location>
        <begin position="265"/>
        <end position="365"/>
    </location>
</feature>
<dbReference type="GO" id="GO:0008320">
    <property type="term" value="F:protein transmembrane transporter activity"/>
    <property type="evidence" value="ECO:0007669"/>
    <property type="project" value="TreeGrafter"/>
</dbReference>
<evidence type="ECO:0000313" key="13">
    <source>
        <dbReference type="Proteomes" id="UP000282613"/>
    </source>
</evidence>
<evidence type="ECO:0000256" key="4">
    <source>
        <dbReference type="ARBA" id="ARBA00022787"/>
    </source>
</evidence>
<evidence type="ECO:0000256" key="2">
    <source>
        <dbReference type="ARBA" id="ARBA00022692"/>
    </source>
</evidence>
<evidence type="ECO:0000313" key="14">
    <source>
        <dbReference type="WBParaSite" id="TASK_0000121401-mRNA-1"/>
    </source>
</evidence>
<evidence type="ECO:0000256" key="6">
    <source>
        <dbReference type="ARBA" id="ARBA00022989"/>
    </source>
</evidence>
<dbReference type="SUPFAM" id="SSF48452">
    <property type="entry name" value="TPR-like"/>
    <property type="match status" value="2"/>
</dbReference>
<gene>
    <name evidence="12" type="ORF">TASK_LOCUS1215</name>
</gene>
<dbReference type="GO" id="GO:0045039">
    <property type="term" value="P:protein insertion into mitochondrial inner membrane"/>
    <property type="evidence" value="ECO:0007669"/>
    <property type="project" value="TreeGrafter"/>
</dbReference>
<name>A0A0R3VV26_TAEAS</name>
<feature type="compositionally biased region" description="Basic and acidic residues" evidence="11">
    <location>
        <begin position="281"/>
        <end position="301"/>
    </location>
</feature>
<keyword evidence="5 10" id="KW-0802">TPR repeat</keyword>
<evidence type="ECO:0000256" key="5">
    <source>
        <dbReference type="ARBA" id="ARBA00022803"/>
    </source>
</evidence>
<organism evidence="14">
    <name type="scientific">Taenia asiatica</name>
    <name type="common">Asian tapeworm</name>
    <dbReference type="NCBI Taxonomy" id="60517"/>
    <lineage>
        <taxon>Eukaryota</taxon>
        <taxon>Metazoa</taxon>
        <taxon>Spiralia</taxon>
        <taxon>Lophotrochozoa</taxon>
        <taxon>Platyhelminthes</taxon>
        <taxon>Cestoda</taxon>
        <taxon>Eucestoda</taxon>
        <taxon>Cyclophyllidea</taxon>
        <taxon>Taeniidae</taxon>
        <taxon>Taenia</taxon>
    </lineage>
</organism>
<dbReference type="Pfam" id="PF07719">
    <property type="entry name" value="TPR_2"/>
    <property type="match status" value="1"/>
</dbReference>
<evidence type="ECO:0000313" key="12">
    <source>
        <dbReference type="EMBL" id="VDK22687.1"/>
    </source>
</evidence>
<keyword evidence="6" id="KW-1133">Transmembrane helix</keyword>
<evidence type="ECO:0000256" key="9">
    <source>
        <dbReference type="ARBA" id="ARBA00038030"/>
    </source>
</evidence>
<dbReference type="OrthoDB" id="66418at2759"/>
<dbReference type="Pfam" id="PF13432">
    <property type="entry name" value="TPR_16"/>
    <property type="match status" value="2"/>
</dbReference>
<dbReference type="GO" id="GO:0030150">
    <property type="term" value="P:protein import into mitochondrial matrix"/>
    <property type="evidence" value="ECO:0007669"/>
    <property type="project" value="TreeGrafter"/>
</dbReference>
<keyword evidence="8" id="KW-0472">Membrane</keyword>
<keyword evidence="4" id="KW-1000">Mitochondrion outer membrane</keyword>